<accession>A0A8S5TK36</accession>
<evidence type="ECO:0000313" key="1">
    <source>
        <dbReference type="EMBL" id="DAF63367.1"/>
    </source>
</evidence>
<evidence type="ECO:0008006" key="2">
    <source>
        <dbReference type="Google" id="ProtNLM"/>
    </source>
</evidence>
<reference evidence="1" key="1">
    <citation type="journal article" date="2021" name="Proc. Natl. Acad. Sci. U.S.A.">
        <title>A Catalog of Tens of Thousands of Viruses from Human Metagenomes Reveals Hidden Associations with Chronic Diseases.</title>
        <authorList>
            <person name="Tisza M.J."/>
            <person name="Buck C.B."/>
        </authorList>
    </citation>
    <scope>NUCLEOTIDE SEQUENCE</scope>
    <source>
        <strain evidence="1">CtvI513</strain>
    </source>
</reference>
<organism evidence="1">
    <name type="scientific">Siphoviridae sp. ctvI513</name>
    <dbReference type="NCBI Taxonomy" id="2827965"/>
    <lineage>
        <taxon>Viruses</taxon>
        <taxon>Duplodnaviria</taxon>
        <taxon>Heunggongvirae</taxon>
        <taxon>Uroviricota</taxon>
        <taxon>Caudoviricetes</taxon>
    </lineage>
</organism>
<name>A0A8S5TK36_9CAUD</name>
<protein>
    <recommendedName>
        <fullName evidence="2">Immunoglobulin</fullName>
    </recommendedName>
</protein>
<dbReference type="EMBL" id="BK032839">
    <property type="protein sequence ID" value="DAF63367.1"/>
    <property type="molecule type" value="Genomic_DNA"/>
</dbReference>
<sequence>MTLTNIERETIITFNAAEDTAEVYTADPVYIRKLDKLCERFPDTYKFMEELSDKRCKESKTYSMPKRLVKFRSPITREISEEQRVALAERLRKAREGKNI</sequence>
<proteinExistence type="predicted"/>